<dbReference type="InterPro" id="IPR036378">
    <property type="entry name" value="FAS1_dom_sf"/>
</dbReference>
<organism evidence="3 4">
    <name type="scientific">Jannaschia seosinensis</name>
    <dbReference type="NCBI Taxonomy" id="313367"/>
    <lineage>
        <taxon>Bacteria</taxon>
        <taxon>Pseudomonadati</taxon>
        <taxon>Pseudomonadota</taxon>
        <taxon>Alphaproteobacteria</taxon>
        <taxon>Rhodobacterales</taxon>
        <taxon>Roseobacteraceae</taxon>
        <taxon>Jannaschia</taxon>
    </lineage>
</organism>
<name>A0A0M7B807_9RHOB</name>
<dbReference type="PROSITE" id="PS50213">
    <property type="entry name" value="FAS1"/>
    <property type="match status" value="1"/>
</dbReference>
<accession>A0A0M7B807</accession>
<dbReference type="OrthoDB" id="9800666at2"/>
<feature type="chain" id="PRO_5005809792" evidence="1">
    <location>
        <begin position="25"/>
        <end position="167"/>
    </location>
</feature>
<dbReference type="PANTHER" id="PTHR10900:SF77">
    <property type="entry name" value="FI19380P1"/>
    <property type="match status" value="1"/>
</dbReference>
<evidence type="ECO:0000256" key="1">
    <source>
        <dbReference type="SAM" id="SignalP"/>
    </source>
</evidence>
<dbReference type="RefSeq" id="WP_055662322.1">
    <property type="nucleotide sequence ID" value="NZ_CYPR01000039.1"/>
</dbReference>
<feature type="domain" description="FAS1" evidence="2">
    <location>
        <begin position="32"/>
        <end position="165"/>
    </location>
</feature>
<dbReference type="InterPro" id="IPR000782">
    <property type="entry name" value="FAS1_domain"/>
</dbReference>
<keyword evidence="1" id="KW-0732">Signal</keyword>
<dbReference type="SMART" id="SM00554">
    <property type="entry name" value="FAS1"/>
    <property type="match status" value="1"/>
</dbReference>
<gene>
    <name evidence="3" type="ORF">JSE7799_00653</name>
</gene>
<dbReference type="FunFam" id="2.30.180.10:FF:000032">
    <property type="entry name" value="Fasciclin domain-containing protein, putative"/>
    <property type="match status" value="1"/>
</dbReference>
<evidence type="ECO:0000313" key="3">
    <source>
        <dbReference type="EMBL" id="CUH24037.1"/>
    </source>
</evidence>
<dbReference type="InterPro" id="IPR006311">
    <property type="entry name" value="TAT_signal"/>
</dbReference>
<proteinExistence type="predicted"/>
<dbReference type="PROSITE" id="PS51257">
    <property type="entry name" value="PROKAR_LIPOPROTEIN"/>
    <property type="match status" value="1"/>
</dbReference>
<evidence type="ECO:0000313" key="4">
    <source>
        <dbReference type="Proteomes" id="UP000049455"/>
    </source>
</evidence>
<feature type="signal peptide" evidence="1">
    <location>
        <begin position="1"/>
        <end position="24"/>
    </location>
</feature>
<dbReference type="AlphaFoldDB" id="A0A0M7B807"/>
<dbReference type="STRING" id="313367.JSE7799_00653"/>
<dbReference type="InterPro" id="IPR050904">
    <property type="entry name" value="Adhesion/Biosynth-related"/>
</dbReference>
<keyword evidence="4" id="KW-1185">Reference proteome</keyword>
<dbReference type="Pfam" id="PF02469">
    <property type="entry name" value="Fasciclin"/>
    <property type="match status" value="1"/>
</dbReference>
<evidence type="ECO:0000259" key="2">
    <source>
        <dbReference type="PROSITE" id="PS50213"/>
    </source>
</evidence>
<reference evidence="3 4" key="1">
    <citation type="submission" date="2015-09" db="EMBL/GenBank/DDBJ databases">
        <authorList>
            <person name="Jackson K.R."/>
            <person name="Lunt B.L."/>
            <person name="Fisher J.N.B."/>
            <person name="Gardner A.V."/>
            <person name="Bailey M.E."/>
            <person name="Deus L.M."/>
            <person name="Earl A.S."/>
            <person name="Gibby P.D."/>
            <person name="Hartmann K.A."/>
            <person name="Liu J.E."/>
            <person name="Manci A.M."/>
            <person name="Nielsen D.A."/>
            <person name="Solomon M.B."/>
            <person name="Breakwell D.P."/>
            <person name="Burnett S.H."/>
            <person name="Grose J.H."/>
        </authorList>
    </citation>
    <scope>NUCLEOTIDE SEQUENCE [LARGE SCALE GENOMIC DNA]</scope>
    <source>
        <strain evidence="3 4">CECT 7799</strain>
    </source>
</reference>
<dbReference type="EMBL" id="CYPR01000039">
    <property type="protein sequence ID" value="CUH24037.1"/>
    <property type="molecule type" value="Genomic_DNA"/>
</dbReference>
<dbReference type="PROSITE" id="PS51318">
    <property type="entry name" value="TAT"/>
    <property type="match status" value="1"/>
</dbReference>
<dbReference type="PANTHER" id="PTHR10900">
    <property type="entry name" value="PERIOSTIN-RELATED"/>
    <property type="match status" value="1"/>
</dbReference>
<dbReference type="Gene3D" id="2.30.180.10">
    <property type="entry name" value="FAS1 domain"/>
    <property type="match status" value="1"/>
</dbReference>
<dbReference type="Proteomes" id="UP000049455">
    <property type="component" value="Unassembled WGS sequence"/>
</dbReference>
<protein>
    <submittedName>
        <fullName evidence="3">Immunogenic protein MPT70</fullName>
    </submittedName>
</protein>
<sequence length="167" mass="17081">MTHQTDRRHLLKLAVGAASVAALAACTSAFGEEDLVETAAATGNFTVFTAALEAADLAPTLEGAGPFTLFAPTDAAFAALPEGMLANLLRPENRDRLVAILTGHVAPDYFPAPTLAGTRGRVPTMGWAPLTIDGTGGGINVQGARVVIPDLKASNGVIHGIDSVLLP</sequence>
<dbReference type="SUPFAM" id="SSF82153">
    <property type="entry name" value="FAS1 domain"/>
    <property type="match status" value="1"/>
</dbReference>